<name>A0AAX6MI45_9PEZI</name>
<gene>
    <name evidence="7" type="ORF">Daesc_006366</name>
</gene>
<proteinExistence type="predicted"/>
<feature type="domain" description="O-methyltransferase C-terminal" evidence="5">
    <location>
        <begin position="237"/>
        <end position="379"/>
    </location>
</feature>
<dbReference type="PANTHER" id="PTHR43712:SF17">
    <property type="entry name" value="O-METHYLTRANSFERASE"/>
    <property type="match status" value="1"/>
</dbReference>
<dbReference type="InterPro" id="IPR012967">
    <property type="entry name" value="COMT_dimerisation"/>
</dbReference>
<dbReference type="PANTHER" id="PTHR43712">
    <property type="entry name" value="PUTATIVE (AFU_ORTHOLOGUE AFUA_4G14580)-RELATED"/>
    <property type="match status" value="1"/>
</dbReference>
<sequence length="403" mass="44838">MTQDTSHVDAILSQLQTAGASYKANTPGAREKLMGLGYDLISSLELPSEAIMRMGWAEPARAANCRTAVDLKIFDHLKESGGAGITAKDLAVKTNADENLISRIMRHLAAMNVINEKSENTYSSTTLSDALSESRYRDGILFLYDVAGVSFRHLPEYLKNTNYALPTSVTDGPFQAAHKTDLTAFAWLDKTPPYLEAFNNYMSAYRFGKPSWVDPGFYPVSERLVEGFNSEYSDVFLVDVGGGKGHDLHELKAKYPQIPGKLILQDRPAVISTVSDGSSSFEAISHDFFTAQPIKHARAYYLHSILHNWGDDDCIKILQQLKPAMRPGYSRLLINEIVVPRQNASWPITSMDQLMLVLAAIQERTEAHLTELLKKAGFKIIKIYSYESGQESLVEAELDEPHL</sequence>
<dbReference type="PROSITE" id="PS51683">
    <property type="entry name" value="SAM_OMT_II"/>
    <property type="match status" value="1"/>
</dbReference>
<accession>A0AAX6MI45</accession>
<dbReference type="GO" id="GO:0008171">
    <property type="term" value="F:O-methyltransferase activity"/>
    <property type="evidence" value="ECO:0007669"/>
    <property type="project" value="InterPro"/>
</dbReference>
<dbReference type="Pfam" id="PF08100">
    <property type="entry name" value="Dimerisation"/>
    <property type="match status" value="1"/>
</dbReference>
<dbReference type="InterPro" id="IPR001077">
    <property type="entry name" value="COMT_C"/>
</dbReference>
<dbReference type="SUPFAM" id="SSF46785">
    <property type="entry name" value="Winged helix' DNA-binding domain"/>
    <property type="match status" value="1"/>
</dbReference>
<evidence type="ECO:0000256" key="2">
    <source>
        <dbReference type="ARBA" id="ARBA00022679"/>
    </source>
</evidence>
<dbReference type="Gene3D" id="3.40.50.150">
    <property type="entry name" value="Vaccinia Virus protein VP39"/>
    <property type="match status" value="1"/>
</dbReference>
<dbReference type="AlphaFoldDB" id="A0AAX6MI45"/>
<dbReference type="InterPro" id="IPR036388">
    <property type="entry name" value="WH-like_DNA-bd_sf"/>
</dbReference>
<keyword evidence="8" id="KW-1185">Reference proteome</keyword>
<evidence type="ECO:0000256" key="4">
    <source>
        <dbReference type="PIRSR" id="PIRSR005739-1"/>
    </source>
</evidence>
<feature type="active site" description="Proton acceptor" evidence="4">
    <location>
        <position position="307"/>
    </location>
</feature>
<reference evidence="7 8" key="1">
    <citation type="journal article" date="2024" name="Front Chem Biol">
        <title>Unveiling the potential of Daldinia eschscholtzii MFLUCC 19-0629 through bioactivity and bioinformatics studies for enhanced sustainable agriculture production.</title>
        <authorList>
            <person name="Brooks S."/>
            <person name="Weaver J.A."/>
            <person name="Klomchit A."/>
            <person name="Alharthi S.A."/>
            <person name="Onlamun T."/>
            <person name="Nurani R."/>
            <person name="Vong T.K."/>
            <person name="Alberti F."/>
            <person name="Greco C."/>
        </authorList>
    </citation>
    <scope>NUCLEOTIDE SEQUENCE [LARGE SCALE GENOMIC DNA]</scope>
    <source>
        <strain evidence="7">MFLUCC 19-0629</strain>
    </source>
</reference>
<dbReference type="EMBL" id="JBANMG010000006">
    <property type="protein sequence ID" value="KAK6951841.1"/>
    <property type="molecule type" value="Genomic_DNA"/>
</dbReference>
<keyword evidence="1" id="KW-0489">Methyltransferase</keyword>
<dbReference type="InterPro" id="IPR016461">
    <property type="entry name" value="COMT-like"/>
</dbReference>
<dbReference type="Proteomes" id="UP001369815">
    <property type="component" value="Unassembled WGS sequence"/>
</dbReference>
<keyword evidence="3" id="KW-0949">S-adenosyl-L-methionine</keyword>
<dbReference type="InterPro" id="IPR029063">
    <property type="entry name" value="SAM-dependent_MTases_sf"/>
</dbReference>
<dbReference type="InterPro" id="IPR036390">
    <property type="entry name" value="WH_DNA-bd_sf"/>
</dbReference>
<evidence type="ECO:0000313" key="7">
    <source>
        <dbReference type="EMBL" id="KAK6951841.1"/>
    </source>
</evidence>
<evidence type="ECO:0000256" key="3">
    <source>
        <dbReference type="ARBA" id="ARBA00022691"/>
    </source>
</evidence>
<keyword evidence="2" id="KW-0808">Transferase</keyword>
<dbReference type="SUPFAM" id="SSF53335">
    <property type="entry name" value="S-adenosyl-L-methionine-dependent methyltransferases"/>
    <property type="match status" value="1"/>
</dbReference>
<dbReference type="Gene3D" id="1.10.10.10">
    <property type="entry name" value="Winged helix-like DNA-binding domain superfamily/Winged helix DNA-binding domain"/>
    <property type="match status" value="1"/>
</dbReference>
<dbReference type="GO" id="GO:0046983">
    <property type="term" value="F:protein dimerization activity"/>
    <property type="evidence" value="ECO:0007669"/>
    <property type="project" value="InterPro"/>
</dbReference>
<evidence type="ECO:0008006" key="9">
    <source>
        <dbReference type="Google" id="ProtNLM"/>
    </source>
</evidence>
<evidence type="ECO:0000313" key="8">
    <source>
        <dbReference type="Proteomes" id="UP001369815"/>
    </source>
</evidence>
<evidence type="ECO:0000259" key="6">
    <source>
        <dbReference type="Pfam" id="PF08100"/>
    </source>
</evidence>
<comment type="caution">
    <text evidence="7">The sequence shown here is derived from an EMBL/GenBank/DDBJ whole genome shotgun (WGS) entry which is preliminary data.</text>
</comment>
<dbReference type="PIRSF" id="PIRSF005739">
    <property type="entry name" value="O-mtase"/>
    <property type="match status" value="1"/>
</dbReference>
<organism evidence="7 8">
    <name type="scientific">Daldinia eschscholtzii</name>
    <dbReference type="NCBI Taxonomy" id="292717"/>
    <lineage>
        <taxon>Eukaryota</taxon>
        <taxon>Fungi</taxon>
        <taxon>Dikarya</taxon>
        <taxon>Ascomycota</taxon>
        <taxon>Pezizomycotina</taxon>
        <taxon>Sordariomycetes</taxon>
        <taxon>Xylariomycetidae</taxon>
        <taxon>Xylariales</taxon>
        <taxon>Hypoxylaceae</taxon>
        <taxon>Daldinia</taxon>
    </lineage>
</organism>
<dbReference type="GO" id="GO:0032259">
    <property type="term" value="P:methylation"/>
    <property type="evidence" value="ECO:0007669"/>
    <property type="project" value="UniProtKB-KW"/>
</dbReference>
<evidence type="ECO:0000259" key="5">
    <source>
        <dbReference type="Pfam" id="PF00891"/>
    </source>
</evidence>
<evidence type="ECO:0000256" key="1">
    <source>
        <dbReference type="ARBA" id="ARBA00022603"/>
    </source>
</evidence>
<protein>
    <recommendedName>
        <fullName evidence="9">O-methyltransferase</fullName>
    </recommendedName>
</protein>
<feature type="domain" description="O-methyltransferase dimerisation" evidence="6">
    <location>
        <begin position="66"/>
        <end position="132"/>
    </location>
</feature>
<dbReference type="Pfam" id="PF00891">
    <property type="entry name" value="Methyltransf_2"/>
    <property type="match status" value="1"/>
</dbReference>